<dbReference type="PANTHER" id="PTHR30386:SF26">
    <property type="entry name" value="TRANSPORT PROTEIN COMB"/>
    <property type="match status" value="1"/>
</dbReference>
<dbReference type="Pfam" id="PF25963">
    <property type="entry name" value="Beta-barrel_AAEA"/>
    <property type="match status" value="1"/>
</dbReference>
<dbReference type="Pfam" id="PF25917">
    <property type="entry name" value="BSH_RND"/>
    <property type="match status" value="1"/>
</dbReference>
<protein>
    <submittedName>
        <fullName evidence="7">HlyD family secretion protein</fullName>
    </submittedName>
</protein>
<proteinExistence type="predicted"/>
<dbReference type="InterPro" id="IPR050739">
    <property type="entry name" value="MFP"/>
</dbReference>
<name>A0A8E6BA14_9BACT</name>
<accession>A0A8E6BA14</accession>
<dbReference type="InterPro" id="IPR058625">
    <property type="entry name" value="MdtA-like_BSH"/>
</dbReference>
<dbReference type="AlphaFoldDB" id="A0A8E6BA14"/>
<evidence type="ECO:0000313" key="8">
    <source>
        <dbReference type="Proteomes" id="UP000676194"/>
    </source>
</evidence>
<feature type="domain" description="Multidrug resistance protein MdtA-like barrel-sandwich hybrid" evidence="5">
    <location>
        <begin position="41"/>
        <end position="327"/>
    </location>
</feature>
<keyword evidence="8" id="KW-1185">Reference proteome</keyword>
<dbReference type="Gene3D" id="2.40.50.100">
    <property type="match status" value="1"/>
</dbReference>
<dbReference type="Proteomes" id="UP000676194">
    <property type="component" value="Chromosome"/>
</dbReference>
<dbReference type="EMBL" id="CP074694">
    <property type="protein sequence ID" value="QVL34995.1"/>
    <property type="molecule type" value="Genomic_DNA"/>
</dbReference>
<dbReference type="KEGG" id="tsph:KIH39_23570"/>
<evidence type="ECO:0000256" key="3">
    <source>
        <dbReference type="ARBA" id="ARBA00022989"/>
    </source>
</evidence>
<keyword evidence="4" id="KW-0472">Membrane</keyword>
<evidence type="ECO:0000259" key="6">
    <source>
        <dbReference type="Pfam" id="PF25963"/>
    </source>
</evidence>
<feature type="domain" description="p-hydroxybenzoic acid efflux pump subunit AaeA-like beta-barrel" evidence="6">
    <location>
        <begin position="334"/>
        <end position="424"/>
    </location>
</feature>
<evidence type="ECO:0000313" key="7">
    <source>
        <dbReference type="EMBL" id="QVL34995.1"/>
    </source>
</evidence>
<keyword evidence="2" id="KW-0812">Transmembrane</keyword>
<reference evidence="7" key="1">
    <citation type="submission" date="2021-05" db="EMBL/GenBank/DDBJ databases">
        <title>Complete genome sequence of the cellulolytic planctomycete Telmatocola sphagniphila SP2T and characterization of the first cellulase from planctomycetes.</title>
        <authorList>
            <person name="Rakitin A.L."/>
            <person name="Beletsky A.V."/>
            <person name="Naumoff D.G."/>
            <person name="Kulichevskaya I.S."/>
            <person name="Mardanov A.V."/>
            <person name="Ravin N.V."/>
            <person name="Dedysh S.N."/>
        </authorList>
    </citation>
    <scope>NUCLEOTIDE SEQUENCE</scope>
    <source>
        <strain evidence="7">SP2T</strain>
    </source>
</reference>
<evidence type="ECO:0000256" key="1">
    <source>
        <dbReference type="ARBA" id="ARBA00004167"/>
    </source>
</evidence>
<comment type="subcellular location">
    <subcellularLocation>
        <location evidence="1">Membrane</location>
        <topology evidence="1">Single-pass membrane protein</topology>
    </subcellularLocation>
</comment>
<dbReference type="InterPro" id="IPR058634">
    <property type="entry name" value="AaeA-lik-b-barrel"/>
</dbReference>
<evidence type="ECO:0000256" key="2">
    <source>
        <dbReference type="ARBA" id="ARBA00022692"/>
    </source>
</evidence>
<dbReference type="GO" id="GO:0016020">
    <property type="term" value="C:membrane"/>
    <property type="evidence" value="ECO:0007669"/>
    <property type="project" value="UniProtKB-SubCell"/>
</dbReference>
<dbReference type="PANTHER" id="PTHR30386">
    <property type="entry name" value="MEMBRANE FUSION SUBUNIT OF EMRAB-TOLC MULTIDRUG EFFLUX PUMP"/>
    <property type="match status" value="1"/>
</dbReference>
<keyword evidence="3" id="KW-1133">Transmembrane helix</keyword>
<evidence type="ECO:0000259" key="5">
    <source>
        <dbReference type="Pfam" id="PF25917"/>
    </source>
</evidence>
<organism evidence="7 8">
    <name type="scientific">Telmatocola sphagniphila</name>
    <dbReference type="NCBI Taxonomy" id="1123043"/>
    <lineage>
        <taxon>Bacteria</taxon>
        <taxon>Pseudomonadati</taxon>
        <taxon>Planctomycetota</taxon>
        <taxon>Planctomycetia</taxon>
        <taxon>Gemmatales</taxon>
        <taxon>Gemmataceae</taxon>
    </lineage>
</organism>
<dbReference type="Gene3D" id="2.40.30.170">
    <property type="match status" value="1"/>
</dbReference>
<dbReference type="SUPFAM" id="SSF111369">
    <property type="entry name" value="HlyD-like secretion proteins"/>
    <property type="match status" value="2"/>
</dbReference>
<dbReference type="Gene3D" id="1.10.287.470">
    <property type="entry name" value="Helix hairpin bin"/>
    <property type="match status" value="1"/>
</dbReference>
<sequence length="447" mass="49363">MLGVLVAVIALIGSLLRSWVIRTWNTQSTDDAYVNGHVTFVAPRVAGQVKAVFVDDNMRVKAGQLLVELDPEPFQVQVDIKKSLVSIAQANLIVADAQVRGTLAQARSLRWKLQASMEAVDNQVALLSAKVAALRSKEATWDRAKADLVRARETFTKGATARQDLDAAIEAEKVAQAQVNQAREEVYETRVFLGQPPIPADGNLTSVPKNLRQTFSSVRQALAELVQVATQVGLPLAKSEETPEEVLDRVRSKDFHKDIDKVFEKLIPEAPAIKQAEANLLKAKSDLKDAELNLSYCKIYADIDGVVTRRNANPGNFVQVSQQLMAVRSLREIWIDANFKETQLAEMRIGQRVDIFSDIYGSQKVYKGHITGFTYGTGSTLALLPAQNATGNFVKVVQRLPVRIELQDYDPDTDTLFAGLSVTPYVYVKEPPEGPNAGRRLQEVMKP</sequence>
<evidence type="ECO:0000256" key="4">
    <source>
        <dbReference type="ARBA" id="ARBA00023136"/>
    </source>
</evidence>
<gene>
    <name evidence="7" type="ORF">KIH39_23570</name>
</gene>
<dbReference type="GO" id="GO:0055085">
    <property type="term" value="P:transmembrane transport"/>
    <property type="evidence" value="ECO:0007669"/>
    <property type="project" value="InterPro"/>
</dbReference>